<dbReference type="EMBL" id="QDKQ01000030">
    <property type="protein sequence ID" value="PVM91458.1"/>
    <property type="molecule type" value="Genomic_DNA"/>
</dbReference>
<evidence type="ECO:0000313" key="2">
    <source>
        <dbReference type="Proteomes" id="UP000245073"/>
    </source>
</evidence>
<reference evidence="1 2" key="1">
    <citation type="submission" date="2018-04" db="EMBL/GenBank/DDBJ databases">
        <title>The genome sequence of Caulobacter sp. 744.</title>
        <authorList>
            <person name="Gao J."/>
            <person name="Sun J."/>
        </authorList>
    </citation>
    <scope>NUCLEOTIDE SEQUENCE [LARGE SCALE GENOMIC DNA]</scope>
    <source>
        <strain evidence="1 2">774</strain>
    </source>
</reference>
<dbReference type="Pfam" id="PF04365">
    <property type="entry name" value="BrnT_toxin"/>
    <property type="match status" value="1"/>
</dbReference>
<protein>
    <submittedName>
        <fullName evidence="1">BrnT family toxin</fullName>
    </submittedName>
</protein>
<gene>
    <name evidence="1" type="ORF">DDF67_06970</name>
</gene>
<name>A0A2T9K658_9CAUL</name>
<keyword evidence="2" id="KW-1185">Reference proteome</keyword>
<dbReference type="InterPro" id="IPR047297">
    <property type="entry name" value="FXYD_motif"/>
</dbReference>
<organism evidence="1 2">
    <name type="scientific">Caulobacter endophyticus</name>
    <dbReference type="NCBI Taxonomy" id="2172652"/>
    <lineage>
        <taxon>Bacteria</taxon>
        <taxon>Pseudomonadati</taxon>
        <taxon>Pseudomonadota</taxon>
        <taxon>Alphaproteobacteria</taxon>
        <taxon>Caulobacterales</taxon>
        <taxon>Caulobacteraceae</taxon>
        <taxon>Caulobacter</taxon>
    </lineage>
</organism>
<accession>A0A2T9K658</accession>
<dbReference type="Gene3D" id="3.10.450.530">
    <property type="entry name" value="Ribonuclease toxin, BrnT, of type II toxin-antitoxin system"/>
    <property type="match status" value="1"/>
</dbReference>
<evidence type="ECO:0000313" key="1">
    <source>
        <dbReference type="EMBL" id="PVM91458.1"/>
    </source>
</evidence>
<dbReference type="PROSITE" id="PS01310">
    <property type="entry name" value="FXYD"/>
    <property type="match status" value="1"/>
</dbReference>
<dbReference type="AlphaFoldDB" id="A0A2T9K658"/>
<dbReference type="Proteomes" id="UP000245073">
    <property type="component" value="Unassembled WGS sequence"/>
</dbReference>
<dbReference type="InterPro" id="IPR038573">
    <property type="entry name" value="BrnT_sf"/>
</dbReference>
<dbReference type="OrthoDB" id="839663at2"/>
<proteinExistence type="predicted"/>
<dbReference type="InterPro" id="IPR007460">
    <property type="entry name" value="BrnT_toxin"/>
</dbReference>
<comment type="caution">
    <text evidence="1">The sequence shown here is derived from an EMBL/GenBank/DDBJ whole genome shotgun (WGS) entry which is preliminary data.</text>
</comment>
<sequence>MDIRTMEITFDWDIEKARINFAKHGVSFEDACFAILDEYRIEEIDDRFEYDEERLQIIGLSSLDLLFVVTIAHEESHYRIISARTATRHEADRYFRGKS</sequence>